<evidence type="ECO:0000313" key="3">
    <source>
        <dbReference type="Proteomes" id="UP001429745"/>
    </source>
</evidence>
<evidence type="ECO:0000256" key="1">
    <source>
        <dbReference type="SAM" id="Phobius"/>
    </source>
</evidence>
<keyword evidence="3" id="KW-1185">Reference proteome</keyword>
<dbReference type="RefSeq" id="WP_168913704.1">
    <property type="nucleotide sequence ID" value="NZ_JABACI010000004.1"/>
</dbReference>
<feature type="transmembrane region" description="Helical" evidence="1">
    <location>
        <begin position="163"/>
        <end position="185"/>
    </location>
</feature>
<protein>
    <submittedName>
        <fullName evidence="2">DUF2306 domain-containing protein</fullName>
    </submittedName>
</protein>
<feature type="transmembrane region" description="Helical" evidence="1">
    <location>
        <begin position="99"/>
        <end position="124"/>
    </location>
</feature>
<keyword evidence="1" id="KW-1133">Transmembrane helix</keyword>
<sequence>MKTDAAAQGAFERTAMAAAWVGIAVLIVVVLVFASLRAATDLPLLLGAEHPDPDAFEARYVAAPWLAYLHIVPGVLYLLGAPLQLWRGFRQRHIRVHRLVGRIILPAGIVSGMFALAFGVPFSFGGTFQSLATAVFGSWFLVSLLVAFAAIRSGNVRVHRRWMIRAFAVGLGVGTIRLWIGLFVALTDITIVDTFALGFWLGLGTNVLFGELWLWWRGDPGSPRRQGPS</sequence>
<dbReference type="EMBL" id="JABACI010000004">
    <property type="protein sequence ID" value="NLP85286.1"/>
    <property type="molecule type" value="Genomic_DNA"/>
</dbReference>
<keyword evidence="1" id="KW-0812">Transmembrane</keyword>
<evidence type="ECO:0000313" key="2">
    <source>
        <dbReference type="EMBL" id="NLP85286.1"/>
    </source>
</evidence>
<dbReference type="Pfam" id="PF10067">
    <property type="entry name" value="DUF2306"/>
    <property type="match status" value="1"/>
</dbReference>
<feature type="transmembrane region" description="Helical" evidence="1">
    <location>
        <begin position="197"/>
        <end position="216"/>
    </location>
</feature>
<name>A0ABX1KE14_9MICO</name>
<feature type="transmembrane region" description="Helical" evidence="1">
    <location>
        <begin position="130"/>
        <end position="151"/>
    </location>
</feature>
<keyword evidence="1" id="KW-0472">Membrane</keyword>
<organism evidence="2 3">
    <name type="scientific">Microbacterium salsuginis</name>
    <dbReference type="NCBI Taxonomy" id="2722803"/>
    <lineage>
        <taxon>Bacteria</taxon>
        <taxon>Bacillati</taxon>
        <taxon>Actinomycetota</taxon>
        <taxon>Actinomycetes</taxon>
        <taxon>Micrococcales</taxon>
        <taxon>Microbacteriaceae</taxon>
        <taxon>Microbacterium</taxon>
    </lineage>
</organism>
<dbReference type="Proteomes" id="UP001429745">
    <property type="component" value="Unassembled WGS sequence"/>
</dbReference>
<feature type="transmembrane region" description="Helical" evidence="1">
    <location>
        <begin position="60"/>
        <end position="79"/>
    </location>
</feature>
<reference evidence="2 3" key="1">
    <citation type="submission" date="2020-04" db="EMBL/GenBank/DDBJ databases">
        <title>CFH 90308 Microbacterium sp.</title>
        <authorList>
            <person name="Nie G."/>
            <person name="Ming H."/>
            <person name="Xia T."/>
        </authorList>
    </citation>
    <scope>NUCLEOTIDE SEQUENCE [LARGE SCALE GENOMIC DNA]</scope>
    <source>
        <strain evidence="2 3">CFH 90308</strain>
    </source>
</reference>
<accession>A0ABX1KE14</accession>
<proteinExistence type="predicted"/>
<comment type="caution">
    <text evidence="2">The sequence shown here is derived from an EMBL/GenBank/DDBJ whole genome shotgun (WGS) entry which is preliminary data.</text>
</comment>
<feature type="transmembrane region" description="Helical" evidence="1">
    <location>
        <begin position="17"/>
        <end position="40"/>
    </location>
</feature>
<dbReference type="InterPro" id="IPR018750">
    <property type="entry name" value="DUF2306_membrane"/>
</dbReference>
<gene>
    <name evidence="2" type="ORF">HF576_15670</name>
</gene>